<dbReference type="GeneID" id="92183420"/>
<organism evidence="4 5">
    <name type="scientific">Kwoniella newhampshirensis</name>
    <dbReference type="NCBI Taxonomy" id="1651941"/>
    <lineage>
        <taxon>Eukaryota</taxon>
        <taxon>Fungi</taxon>
        <taxon>Dikarya</taxon>
        <taxon>Basidiomycota</taxon>
        <taxon>Agaricomycotina</taxon>
        <taxon>Tremellomycetes</taxon>
        <taxon>Tremellales</taxon>
        <taxon>Cryptococcaceae</taxon>
        <taxon>Kwoniella</taxon>
    </lineage>
</organism>
<dbReference type="PANTHER" id="PTHR28554">
    <property type="entry name" value="39S RIBOSOMAL PROTEIN L45, MITOCHONDRIAL"/>
    <property type="match status" value="1"/>
</dbReference>
<dbReference type="GO" id="GO:0032979">
    <property type="term" value="P:protein insertion into mitochondrial inner membrane from matrix"/>
    <property type="evidence" value="ECO:0007669"/>
    <property type="project" value="InterPro"/>
</dbReference>
<evidence type="ECO:0000256" key="3">
    <source>
        <dbReference type="ARBA" id="ARBA00023128"/>
    </source>
</evidence>
<evidence type="ECO:0000313" key="5">
    <source>
        <dbReference type="Proteomes" id="UP001388673"/>
    </source>
</evidence>
<dbReference type="RefSeq" id="XP_066800257.1">
    <property type="nucleotide sequence ID" value="XM_066949249.1"/>
</dbReference>
<gene>
    <name evidence="4" type="ORF">IAR55_006162</name>
</gene>
<evidence type="ECO:0000256" key="1">
    <source>
        <dbReference type="ARBA" id="ARBA00004173"/>
    </source>
</evidence>
<comment type="caution">
    <text evidence="4">The sequence shown here is derived from an EMBL/GenBank/DDBJ whole genome shotgun (WGS) entry which is preliminary data.</text>
</comment>
<dbReference type="GO" id="GO:0005743">
    <property type="term" value="C:mitochondrial inner membrane"/>
    <property type="evidence" value="ECO:0007669"/>
    <property type="project" value="InterPro"/>
</dbReference>
<evidence type="ECO:0008006" key="6">
    <source>
        <dbReference type="Google" id="ProtNLM"/>
    </source>
</evidence>
<dbReference type="InterPro" id="IPR024621">
    <property type="entry name" value="Mba1"/>
</dbReference>
<evidence type="ECO:0000256" key="2">
    <source>
        <dbReference type="ARBA" id="ARBA00022946"/>
    </source>
</evidence>
<dbReference type="InterPro" id="IPR051975">
    <property type="entry name" value="mtLSU_mL45"/>
</dbReference>
<protein>
    <recommendedName>
        <fullName evidence="6">Tim44-like domain-containing protein</fullName>
    </recommendedName>
</protein>
<dbReference type="EMBL" id="JBCAWK010000012">
    <property type="protein sequence ID" value="KAK8845449.1"/>
    <property type="molecule type" value="Genomic_DNA"/>
</dbReference>
<reference evidence="4 5" key="1">
    <citation type="journal article" date="2024" name="bioRxiv">
        <title>Comparative genomics of Cryptococcus and Kwoniella reveals pathogenesis evolution and contrasting karyotype dynamics via intercentromeric recombination or chromosome fusion.</title>
        <authorList>
            <person name="Coelho M.A."/>
            <person name="David-Palma M."/>
            <person name="Shea T."/>
            <person name="Bowers K."/>
            <person name="McGinley-Smith S."/>
            <person name="Mohammad A.W."/>
            <person name="Gnirke A."/>
            <person name="Yurkov A.M."/>
            <person name="Nowrousian M."/>
            <person name="Sun S."/>
            <person name="Cuomo C.A."/>
            <person name="Heitman J."/>
        </authorList>
    </citation>
    <scope>NUCLEOTIDE SEQUENCE [LARGE SCALE GENOMIC DNA]</scope>
    <source>
        <strain evidence="4 5">CBS 13917</strain>
    </source>
</reference>
<keyword evidence="2" id="KW-0809">Transit peptide</keyword>
<dbReference type="KEGG" id="kne:92183420"/>
<evidence type="ECO:0000313" key="4">
    <source>
        <dbReference type="EMBL" id="KAK8845449.1"/>
    </source>
</evidence>
<comment type="subcellular location">
    <subcellularLocation>
        <location evidence="1">Mitochondrion</location>
    </subcellularLocation>
</comment>
<dbReference type="Pfam" id="PF07961">
    <property type="entry name" value="MBA1"/>
    <property type="match status" value="1"/>
</dbReference>
<dbReference type="PANTHER" id="PTHR28554:SF1">
    <property type="entry name" value="LARGE RIBOSOMAL SUBUNIT PROTEIN ML45"/>
    <property type="match status" value="1"/>
</dbReference>
<dbReference type="Gene3D" id="3.10.450.240">
    <property type="match status" value="1"/>
</dbReference>
<keyword evidence="5" id="KW-1185">Reference proteome</keyword>
<name>A0AAW0YFT1_9TREE</name>
<dbReference type="Proteomes" id="UP001388673">
    <property type="component" value="Unassembled WGS sequence"/>
</dbReference>
<sequence>MSLIPAFRSQASTSSLTQVVSPRAFLLRPHLPLHASATIRFASTIPPSPAKSVQDVERELEEQRAMINRSARMNPGMDVTSQVLPVFESYIDPPKPITYFLNRSKDREYKQERKERSNLTIQSVAELIARGGIDQYRDSFWRWYAPGPMRNAWIWLRRDGMLKKELKGLSEKYNEYMRVQASGTMGQASHIAKDNALSLAQSVIKGRRDKLTWQLVKENSRPRLVSARMTITDPRDMRMAAQMVVTFDTQQALITQKGNATPTRRTRRVVEHVIFERLIPARDNFGWKVKGKLLEPRPEGKAE</sequence>
<dbReference type="AlphaFoldDB" id="A0AAW0YFT1"/>
<proteinExistence type="predicted"/>
<accession>A0AAW0YFT1</accession>
<keyword evidence="3" id="KW-0496">Mitochondrion</keyword>